<comment type="caution">
    <text evidence="3">The sequence shown here is derived from an EMBL/GenBank/DDBJ whole genome shotgun (WGS) entry which is preliminary data.</text>
</comment>
<dbReference type="PANTHER" id="PTHR12307">
    <property type="entry name" value="PROTEIN PHOSPHATASE 1 REGULATORY SUBUNIT"/>
    <property type="match status" value="1"/>
</dbReference>
<organism evidence="3 4">
    <name type="scientific">Pochonia chlamydosporia 170</name>
    <dbReference type="NCBI Taxonomy" id="1380566"/>
    <lineage>
        <taxon>Eukaryota</taxon>
        <taxon>Fungi</taxon>
        <taxon>Dikarya</taxon>
        <taxon>Ascomycota</taxon>
        <taxon>Pezizomycotina</taxon>
        <taxon>Sordariomycetes</taxon>
        <taxon>Hypocreomycetidae</taxon>
        <taxon>Hypocreales</taxon>
        <taxon>Clavicipitaceae</taxon>
        <taxon>Pochonia</taxon>
    </lineage>
</organism>
<dbReference type="GO" id="GO:0000164">
    <property type="term" value="C:protein phosphatase type 1 complex"/>
    <property type="evidence" value="ECO:0007669"/>
    <property type="project" value="TreeGrafter"/>
</dbReference>
<protein>
    <submittedName>
        <fullName evidence="3">Protein phosphatase regulatory subunit Gac1</fullName>
    </submittedName>
</protein>
<dbReference type="InterPro" id="IPR038175">
    <property type="entry name" value="CBM21_dom_sf"/>
</dbReference>
<feature type="compositionally biased region" description="Polar residues" evidence="1">
    <location>
        <begin position="1"/>
        <end position="21"/>
    </location>
</feature>
<feature type="domain" description="CBM21" evidence="2">
    <location>
        <begin position="130"/>
        <end position="244"/>
    </location>
</feature>
<dbReference type="KEGG" id="pchm:VFPPC_14124"/>
<accession>A0A179F6J9</accession>
<dbReference type="PANTHER" id="PTHR12307:SF36">
    <property type="entry name" value="GLYCOGEN-BINDING SUBUNIT 76A"/>
    <property type="match status" value="1"/>
</dbReference>
<dbReference type="Pfam" id="PF03370">
    <property type="entry name" value="CBM_21"/>
    <property type="match status" value="1"/>
</dbReference>
<sequence>MPYTQPSSQLAQVTGKANGTQHKYDGKLRTERSLPLNKPASSGIRTSPRKPAMKAAATAICTAKKLVRFKDDLEHVRVFRKSDCPEAANQDTPNSLSVVSQHLSVTVTDSSPHLIRRFEGNNCILNNYKQSQVEEPVIQFRNIRISRETMSAIGVVTVKNLAFQKHVFCRFTLDGWTTQSDIAAEYVYPVRQTDRNSARDSFVFSIPISDYCRLGNNTLEFCIRYCVNGQEYWANNDSNNFVVFFNVDREEGGLNFAEATPEEASNTAYNEFEKPGDLQEKQKHVTRCRLNKRVPAAPTAPSHCTPDERLRIGALGRRYDLSVALSTLCPPRGTSLRSRIVPIMRTGPIGNHGGFIPRTAKTFGGVSAPAVIK</sequence>
<dbReference type="AlphaFoldDB" id="A0A179F6J9"/>
<dbReference type="OrthoDB" id="1881at2759"/>
<dbReference type="Proteomes" id="UP000078397">
    <property type="component" value="Unassembled WGS sequence"/>
</dbReference>
<evidence type="ECO:0000313" key="4">
    <source>
        <dbReference type="Proteomes" id="UP000078397"/>
    </source>
</evidence>
<dbReference type="RefSeq" id="XP_018138607.1">
    <property type="nucleotide sequence ID" value="XM_018291894.1"/>
</dbReference>
<evidence type="ECO:0000256" key="1">
    <source>
        <dbReference type="SAM" id="MobiDB-lite"/>
    </source>
</evidence>
<proteinExistence type="predicted"/>
<feature type="compositionally biased region" description="Basic and acidic residues" evidence="1">
    <location>
        <begin position="22"/>
        <end position="32"/>
    </location>
</feature>
<dbReference type="GO" id="GO:2001069">
    <property type="term" value="F:glycogen binding"/>
    <property type="evidence" value="ECO:0007669"/>
    <property type="project" value="TreeGrafter"/>
</dbReference>
<dbReference type="EMBL" id="LSBJ02000008">
    <property type="protein sequence ID" value="OAQ60729.1"/>
    <property type="molecule type" value="Genomic_DNA"/>
</dbReference>
<dbReference type="GeneID" id="28855888"/>
<dbReference type="GO" id="GO:0008157">
    <property type="term" value="F:protein phosphatase 1 binding"/>
    <property type="evidence" value="ECO:0007669"/>
    <property type="project" value="TreeGrafter"/>
</dbReference>
<dbReference type="STRING" id="1380566.A0A179F6J9"/>
<dbReference type="InterPro" id="IPR005036">
    <property type="entry name" value="CBM21_dom"/>
</dbReference>
<feature type="region of interest" description="Disordered" evidence="1">
    <location>
        <begin position="1"/>
        <end position="51"/>
    </location>
</feature>
<reference evidence="3 4" key="1">
    <citation type="journal article" date="2016" name="PLoS Pathog.">
        <title>Biosynthesis of antibiotic leucinostatins in bio-control fungus Purpureocillium lilacinum and their inhibition on phytophthora revealed by genome mining.</title>
        <authorList>
            <person name="Wang G."/>
            <person name="Liu Z."/>
            <person name="Lin R."/>
            <person name="Li E."/>
            <person name="Mao Z."/>
            <person name="Ling J."/>
            <person name="Yang Y."/>
            <person name="Yin W.B."/>
            <person name="Xie B."/>
        </authorList>
    </citation>
    <scope>NUCLEOTIDE SEQUENCE [LARGE SCALE GENOMIC DNA]</scope>
    <source>
        <strain evidence="3">170</strain>
    </source>
</reference>
<name>A0A179F6J9_METCM</name>
<dbReference type="PROSITE" id="PS51159">
    <property type="entry name" value="CBM21"/>
    <property type="match status" value="1"/>
</dbReference>
<dbReference type="Gene3D" id="2.60.40.2440">
    <property type="entry name" value="Carbohydrate binding type-21 domain"/>
    <property type="match status" value="1"/>
</dbReference>
<evidence type="ECO:0000313" key="3">
    <source>
        <dbReference type="EMBL" id="OAQ60729.1"/>
    </source>
</evidence>
<keyword evidence="4" id="KW-1185">Reference proteome</keyword>
<dbReference type="GO" id="GO:0005979">
    <property type="term" value="P:regulation of glycogen biosynthetic process"/>
    <property type="evidence" value="ECO:0007669"/>
    <property type="project" value="TreeGrafter"/>
</dbReference>
<dbReference type="InterPro" id="IPR050782">
    <property type="entry name" value="PP1_regulatory_subunit_3"/>
</dbReference>
<gene>
    <name evidence="3" type="ORF">VFPPC_14124</name>
</gene>
<evidence type="ECO:0000259" key="2">
    <source>
        <dbReference type="PROSITE" id="PS51159"/>
    </source>
</evidence>